<keyword evidence="2" id="KW-1185">Reference proteome</keyword>
<dbReference type="PANTHER" id="PTHR47478:SF1">
    <property type="entry name" value="PYRIMIDINE 5'-NUCLEOTIDASE YJJG"/>
    <property type="match status" value="1"/>
</dbReference>
<dbReference type="RefSeq" id="WP_097150173.1">
    <property type="nucleotide sequence ID" value="NZ_OBQC01000010.1"/>
</dbReference>
<dbReference type="PANTHER" id="PTHR47478">
    <property type="match status" value="1"/>
</dbReference>
<protein>
    <submittedName>
        <fullName evidence="1">2-haloacid dehalogenase</fullName>
    </submittedName>
</protein>
<dbReference type="GO" id="GO:0008253">
    <property type="term" value="F:5'-nucleotidase activity"/>
    <property type="evidence" value="ECO:0007669"/>
    <property type="project" value="InterPro"/>
</dbReference>
<evidence type="ECO:0000313" key="1">
    <source>
        <dbReference type="EMBL" id="SOC41531.1"/>
    </source>
</evidence>
<dbReference type="OrthoDB" id="9802350at2"/>
<name>A0A285UMR4_9BACL</name>
<dbReference type="EMBL" id="OBQC01000010">
    <property type="protein sequence ID" value="SOC41531.1"/>
    <property type="molecule type" value="Genomic_DNA"/>
</dbReference>
<dbReference type="NCBIfam" id="TIGR02254">
    <property type="entry name" value="YjjG_YfnB"/>
    <property type="match status" value="1"/>
</dbReference>
<accession>A0A285UMR4</accession>
<dbReference type="InterPro" id="IPR011951">
    <property type="entry name" value="HAD-SF_hydro_IA_YjjG/PynA"/>
</dbReference>
<dbReference type="InterPro" id="IPR023198">
    <property type="entry name" value="PGP-like_dom2"/>
</dbReference>
<dbReference type="AlphaFoldDB" id="A0A285UMR4"/>
<dbReference type="SFLD" id="SFLDG01135">
    <property type="entry name" value="C1.5.6:_HAD__Beta-PGM__Phospha"/>
    <property type="match status" value="1"/>
</dbReference>
<dbReference type="InterPro" id="IPR036412">
    <property type="entry name" value="HAD-like_sf"/>
</dbReference>
<gene>
    <name evidence="1" type="ORF">SAMN05877842_110142</name>
</gene>
<proteinExistence type="predicted"/>
<dbReference type="NCBIfam" id="TIGR01549">
    <property type="entry name" value="HAD-SF-IA-v1"/>
    <property type="match status" value="1"/>
</dbReference>
<dbReference type="SFLD" id="SFLDS00003">
    <property type="entry name" value="Haloacid_Dehalogenase"/>
    <property type="match status" value="1"/>
</dbReference>
<dbReference type="SFLD" id="SFLDG01129">
    <property type="entry name" value="C1.5:_HAD__Beta-PGM__Phosphata"/>
    <property type="match status" value="1"/>
</dbReference>
<dbReference type="InterPro" id="IPR052550">
    <property type="entry name" value="Pyrimidine_5'-ntase_YjjG"/>
</dbReference>
<evidence type="ECO:0000313" key="2">
    <source>
        <dbReference type="Proteomes" id="UP000219252"/>
    </source>
</evidence>
<dbReference type="SUPFAM" id="SSF56784">
    <property type="entry name" value="HAD-like"/>
    <property type="match status" value="1"/>
</dbReference>
<dbReference type="InterPro" id="IPR006439">
    <property type="entry name" value="HAD-SF_hydro_IA"/>
</dbReference>
<dbReference type="Proteomes" id="UP000219252">
    <property type="component" value="Unassembled WGS sequence"/>
</dbReference>
<dbReference type="Gene3D" id="1.10.150.240">
    <property type="entry name" value="Putative phosphatase, domain 2"/>
    <property type="match status" value="1"/>
</dbReference>
<dbReference type="Gene3D" id="3.40.50.1000">
    <property type="entry name" value="HAD superfamily/HAD-like"/>
    <property type="match status" value="1"/>
</dbReference>
<dbReference type="NCBIfam" id="TIGR01509">
    <property type="entry name" value="HAD-SF-IA-v3"/>
    <property type="match status" value="1"/>
</dbReference>
<dbReference type="InterPro" id="IPR023214">
    <property type="entry name" value="HAD_sf"/>
</dbReference>
<reference evidence="2" key="1">
    <citation type="submission" date="2017-08" db="EMBL/GenBank/DDBJ databases">
        <authorList>
            <person name="Varghese N."/>
            <person name="Submissions S."/>
        </authorList>
    </citation>
    <scope>NUCLEOTIDE SEQUENCE [LARGE SCALE GENOMIC DNA]</scope>
    <source>
        <strain evidence="2">JC23</strain>
    </source>
</reference>
<organism evidence="1 2">
    <name type="scientific">Ureibacillus acetophenoni</name>
    <dbReference type="NCBI Taxonomy" id="614649"/>
    <lineage>
        <taxon>Bacteria</taxon>
        <taxon>Bacillati</taxon>
        <taxon>Bacillota</taxon>
        <taxon>Bacilli</taxon>
        <taxon>Bacillales</taxon>
        <taxon>Caryophanaceae</taxon>
        <taxon>Ureibacillus</taxon>
    </lineage>
</organism>
<dbReference type="NCBIfam" id="NF006976">
    <property type="entry name" value="PRK09449.1"/>
    <property type="match status" value="1"/>
</dbReference>
<sequence>MKNYEIIIFDVDDTLFDFAKSEQAAFHKVFDQYNLVGSLALYKKSYKEISKVLWGELENGKMNLGELGSERFRRLFEEHALDLDASLFNQEYLKFLGEQSHLVQGAEKVVKGLSHKRLAIITNGFTNVQTARINNSPLKDAFEQIIISESAGFQKPQTEIFDYAFDQLQITDKSNVLMVGDSLTSDIQGGNNFRIDTCWFNPTQKENHTSIKPTYEINQLESLLEIIK</sequence>
<dbReference type="Pfam" id="PF00702">
    <property type="entry name" value="Hydrolase"/>
    <property type="match status" value="1"/>
</dbReference>